<evidence type="ECO:0000256" key="7">
    <source>
        <dbReference type="PROSITE-ProRule" id="PRU01360"/>
    </source>
</evidence>
<evidence type="ECO:0000256" key="8">
    <source>
        <dbReference type="SAM" id="SignalP"/>
    </source>
</evidence>
<dbReference type="NCBIfam" id="TIGR04057">
    <property type="entry name" value="SusC_RagA_signa"/>
    <property type="match status" value="1"/>
</dbReference>
<dbReference type="Proteomes" id="UP000198942">
    <property type="component" value="Unassembled WGS sequence"/>
</dbReference>
<protein>
    <submittedName>
        <fullName evidence="10">TonB-linked outer membrane protein, SusC/RagA family</fullName>
    </submittedName>
</protein>
<keyword evidence="2 7" id="KW-0813">Transport</keyword>
<name>A0A1H8G8M8_9SPHI</name>
<evidence type="ECO:0000256" key="1">
    <source>
        <dbReference type="ARBA" id="ARBA00004571"/>
    </source>
</evidence>
<dbReference type="InterPro" id="IPR012910">
    <property type="entry name" value="Plug_dom"/>
</dbReference>
<accession>A0A1H8G8M8</accession>
<evidence type="ECO:0000256" key="5">
    <source>
        <dbReference type="ARBA" id="ARBA00023136"/>
    </source>
</evidence>
<dbReference type="FunFam" id="2.170.130.10:FF:000008">
    <property type="entry name" value="SusC/RagA family TonB-linked outer membrane protein"/>
    <property type="match status" value="1"/>
</dbReference>
<dbReference type="NCBIfam" id="TIGR04056">
    <property type="entry name" value="OMP_RagA_SusC"/>
    <property type="match status" value="1"/>
</dbReference>
<evidence type="ECO:0000256" key="2">
    <source>
        <dbReference type="ARBA" id="ARBA00022448"/>
    </source>
</evidence>
<keyword evidence="8" id="KW-0732">Signal</keyword>
<dbReference type="InterPro" id="IPR008969">
    <property type="entry name" value="CarboxyPept-like_regulatory"/>
</dbReference>
<dbReference type="Gene3D" id="2.170.130.10">
    <property type="entry name" value="TonB-dependent receptor, plug domain"/>
    <property type="match status" value="1"/>
</dbReference>
<keyword evidence="11" id="KW-1185">Reference proteome</keyword>
<evidence type="ECO:0000313" key="11">
    <source>
        <dbReference type="Proteomes" id="UP000198942"/>
    </source>
</evidence>
<dbReference type="Gene3D" id="2.40.170.20">
    <property type="entry name" value="TonB-dependent receptor, beta-barrel domain"/>
    <property type="match status" value="1"/>
</dbReference>
<keyword evidence="3 7" id="KW-1134">Transmembrane beta strand</keyword>
<comment type="similarity">
    <text evidence="7">Belongs to the TonB-dependent receptor family.</text>
</comment>
<dbReference type="GO" id="GO:0009279">
    <property type="term" value="C:cell outer membrane"/>
    <property type="evidence" value="ECO:0007669"/>
    <property type="project" value="UniProtKB-SubCell"/>
</dbReference>
<dbReference type="AlphaFoldDB" id="A0A1H8G8M8"/>
<dbReference type="RefSeq" id="WP_091210410.1">
    <property type="nucleotide sequence ID" value="NZ_FOCL01000003.1"/>
</dbReference>
<proteinExistence type="inferred from homology"/>
<sequence>MIKIYSNPDQGFSKHIYLRRQISGLFKLMCCCLLLLLPVLANAQTVINGSVKDKDGPVIGATVTQKGVKNTTTTDVNGKFKITLKGNSTILVVSYVGYKPQEVSISGSSDVTITLQEDLNKLNEVVVVGYGTVKKGDLTGSISSIKSDNLTLGGTTSNIGQAIQGKAAGVQVQQASFAPGSGINITVRGGNSINTSTAPLYVVDGFISEAGSQVNPNDIEDIQVLKDASATAIYGSRGGNGVVLITTKKGKNGKVSLDADISGGTQYLTYKPKLLTGQQYTDIQNATALEDGKPQPYPSSFQVANTNWLKLATRNATVQNQSVSLSAGDQNSKLYIAGNHIKQVGVLQHTGFERYTARIGAEKTVNENIKISGNFYGANSTSTLQSYTGDITAPLFSLLTAPPNVAPYNADGTYNYYVTQGTKTNALAGLLEPTNNSGNKLINANVGLDYKIINGLTYHLTAGTEYNQTTTGQYLPTTTIAGAKQGGVAAEQIYSNFRWIAENYLTYKFNIKKDHDFTILLGTSNQKDVAESLLSGAKGFSTDAFLYYNLNAGSLSNGYGSSKAEAFLTSYFTRLNYAYKDKILASFSYRDDRSSQFGSNKRSGFFPAGAVAYKLTDEDFVKNLNTFSNLKARVSYGVTGNDRIPASLYLATFGSYNTVINGSGQLQPGIEPKNLANPNLQWEATRQLDIGLDMGFANGRINASIDYYSKKTTDLLIQVPIGAQWGATNGTQWINGGAIQNRGIELSVNTSNLRSKDLSWNTTVTFAYNKQKALDLGPGVTIISTNTSNPSGTVSGQEFTRVVPGIELGELYGYVYQGVIKTGESYAPQPNSKAGDPKYKDVNGDGVITPADRTYLGNSNPHYMAGFGNDFHYKGIDLGIFFQGAFDYYLYNMNNMVLESTTGAAALNRFVAGKNENTSIPREGYYLSTYGSYVNSRFVENASYVRLKSLTLAYNFPASLFQNMKILQGIRIYAEAQNLWTITGYKGTDPEANVHADDTGAHPGQVPIRSALGGGLDFNSFPAFKTITFGIKASIH</sequence>
<feature type="chain" id="PRO_5011772029" evidence="8">
    <location>
        <begin position="44"/>
        <end position="1036"/>
    </location>
</feature>
<dbReference type="InterPro" id="IPR023996">
    <property type="entry name" value="TonB-dep_OMP_SusC/RagA"/>
</dbReference>
<dbReference type="STRING" id="551995.SAMN05192574_10343"/>
<comment type="subcellular location">
    <subcellularLocation>
        <location evidence="1 7">Cell outer membrane</location>
        <topology evidence="1 7">Multi-pass membrane protein</topology>
    </subcellularLocation>
</comment>
<gene>
    <name evidence="10" type="ORF">SAMN05192574_10343</name>
</gene>
<reference evidence="11" key="1">
    <citation type="submission" date="2016-10" db="EMBL/GenBank/DDBJ databases">
        <authorList>
            <person name="Varghese N."/>
            <person name="Submissions S."/>
        </authorList>
    </citation>
    <scope>NUCLEOTIDE SEQUENCE [LARGE SCALE GENOMIC DNA]</scope>
    <source>
        <strain evidence="11">Gh-48</strain>
    </source>
</reference>
<keyword evidence="6 7" id="KW-0998">Cell outer membrane</keyword>
<keyword evidence="4 7" id="KW-0812">Transmembrane</keyword>
<dbReference type="Gene3D" id="2.60.40.1120">
    <property type="entry name" value="Carboxypeptidase-like, regulatory domain"/>
    <property type="match status" value="1"/>
</dbReference>
<dbReference type="Pfam" id="PF13715">
    <property type="entry name" value="CarbopepD_reg_2"/>
    <property type="match status" value="1"/>
</dbReference>
<dbReference type="Pfam" id="PF07715">
    <property type="entry name" value="Plug"/>
    <property type="match status" value="1"/>
</dbReference>
<dbReference type="SUPFAM" id="SSF49464">
    <property type="entry name" value="Carboxypeptidase regulatory domain-like"/>
    <property type="match status" value="1"/>
</dbReference>
<keyword evidence="5 7" id="KW-0472">Membrane</keyword>
<evidence type="ECO:0000259" key="9">
    <source>
        <dbReference type="Pfam" id="PF07715"/>
    </source>
</evidence>
<dbReference type="EMBL" id="FOCL01000003">
    <property type="protein sequence ID" value="SEN40105.1"/>
    <property type="molecule type" value="Genomic_DNA"/>
</dbReference>
<dbReference type="SUPFAM" id="SSF56935">
    <property type="entry name" value="Porins"/>
    <property type="match status" value="1"/>
</dbReference>
<feature type="domain" description="TonB-dependent receptor plug" evidence="9">
    <location>
        <begin position="135"/>
        <end position="242"/>
    </location>
</feature>
<evidence type="ECO:0000313" key="10">
    <source>
        <dbReference type="EMBL" id="SEN40105.1"/>
    </source>
</evidence>
<evidence type="ECO:0000256" key="4">
    <source>
        <dbReference type="ARBA" id="ARBA00022692"/>
    </source>
</evidence>
<dbReference type="InterPro" id="IPR023997">
    <property type="entry name" value="TonB-dep_OMP_SusC/RagA_CS"/>
</dbReference>
<dbReference type="PROSITE" id="PS52016">
    <property type="entry name" value="TONB_DEPENDENT_REC_3"/>
    <property type="match status" value="1"/>
</dbReference>
<dbReference type="InterPro" id="IPR039426">
    <property type="entry name" value="TonB-dep_rcpt-like"/>
</dbReference>
<feature type="signal peptide" evidence="8">
    <location>
        <begin position="1"/>
        <end position="43"/>
    </location>
</feature>
<evidence type="ECO:0000256" key="3">
    <source>
        <dbReference type="ARBA" id="ARBA00022452"/>
    </source>
</evidence>
<evidence type="ECO:0000256" key="6">
    <source>
        <dbReference type="ARBA" id="ARBA00023237"/>
    </source>
</evidence>
<dbReference type="InterPro" id="IPR036942">
    <property type="entry name" value="Beta-barrel_TonB_sf"/>
</dbReference>
<dbReference type="InterPro" id="IPR037066">
    <property type="entry name" value="Plug_dom_sf"/>
</dbReference>
<organism evidence="10 11">
    <name type="scientific">Mucilaginibacter gossypiicola</name>
    <dbReference type="NCBI Taxonomy" id="551995"/>
    <lineage>
        <taxon>Bacteria</taxon>
        <taxon>Pseudomonadati</taxon>
        <taxon>Bacteroidota</taxon>
        <taxon>Sphingobacteriia</taxon>
        <taxon>Sphingobacteriales</taxon>
        <taxon>Sphingobacteriaceae</taxon>
        <taxon>Mucilaginibacter</taxon>
    </lineage>
</organism>
<dbReference type="OrthoDB" id="9768177at2"/>